<dbReference type="EMBL" id="HBEW01004014">
    <property type="protein sequence ID" value="CAD8581495.1"/>
    <property type="molecule type" value="Transcribed_RNA"/>
</dbReference>
<evidence type="ECO:0000259" key="7">
    <source>
        <dbReference type="PROSITE" id="PS51352"/>
    </source>
</evidence>
<evidence type="ECO:0000256" key="3">
    <source>
        <dbReference type="ARBA" id="ARBA00022989"/>
    </source>
</evidence>
<proteinExistence type="predicted"/>
<dbReference type="PROSITE" id="PS00194">
    <property type="entry name" value="THIOREDOXIN_1"/>
    <property type="match status" value="1"/>
</dbReference>
<sequence>MQRVNRGAPSTSFGPGGGFSAAPSKVSRTLKSMDFYRKVPREFSEGTIGGSVISIMSTLLIAFLLLSEIGAYTTSRFDTKVVVDRSIDGELLRINFNLSFPALSCEFASVDVGDALGLNRFNLTKTVFKRAIDSNMNPIGPLQWDREAQKALAATDEEHATAVAHVEEHKKSMELLKESNNPATSVTHPVYEIDNLEDLQTMVKDPTHAVVLVNFYAPWCPWCQRLEPVYESAALTVHGKYPAGVKSRALFTKVDCVVHEAFCMKQVVTGYPTIRIFTHGTDILTHDGKQEHAAYRGPRTVDALASFIDSLLPPPEKMLETSPEAAAEANMQIRLPSSANVNKRIIGPGCGITGFVLVKKVPGHLWISASSSDHSFRGESMNMTHVVNHFYFGHQLSDDRSRYLDKFHAGEKEGNWHDKLAGEVFRSRDAHISHEHYLQTVLTTITPMGRYTLPFSVYEYTQHSHAVHEPLPKAKFHYQPSPMQITVNETRTAFYEFITSLMAIVGGVYSVMGIADGVLFNSIALVKRKLELGKQG</sequence>
<dbReference type="Gene3D" id="3.40.30.10">
    <property type="entry name" value="Glutaredoxin"/>
    <property type="match status" value="1"/>
</dbReference>
<dbReference type="GO" id="GO:0016020">
    <property type="term" value="C:membrane"/>
    <property type="evidence" value="ECO:0007669"/>
    <property type="project" value="UniProtKB-SubCell"/>
</dbReference>
<dbReference type="Pfam" id="PF00085">
    <property type="entry name" value="Thioredoxin"/>
    <property type="match status" value="1"/>
</dbReference>
<feature type="region of interest" description="Disordered" evidence="5">
    <location>
        <begin position="1"/>
        <end position="24"/>
    </location>
</feature>
<dbReference type="PANTHER" id="PTHR10984:SF37">
    <property type="entry name" value="PROTEIN DISULFIDE-ISOMERASE 5-3"/>
    <property type="match status" value="1"/>
</dbReference>
<dbReference type="PANTHER" id="PTHR10984">
    <property type="entry name" value="ENDOPLASMIC RETICULUM-GOLGI INTERMEDIATE COMPARTMENT PROTEIN"/>
    <property type="match status" value="1"/>
</dbReference>
<dbReference type="AlphaFoldDB" id="A0A7S0KHJ3"/>
<reference evidence="8" key="1">
    <citation type="submission" date="2021-01" db="EMBL/GenBank/DDBJ databases">
        <authorList>
            <person name="Corre E."/>
            <person name="Pelletier E."/>
            <person name="Niang G."/>
            <person name="Scheremetjew M."/>
            <person name="Finn R."/>
            <person name="Kale V."/>
            <person name="Holt S."/>
            <person name="Cochrane G."/>
            <person name="Meng A."/>
            <person name="Brown T."/>
            <person name="Cohen L."/>
        </authorList>
    </citation>
    <scope>NUCLEOTIDE SEQUENCE</scope>
    <source>
        <strain evidence="8">Clade-D-RCC2572</strain>
    </source>
</reference>
<dbReference type="SUPFAM" id="SSF52833">
    <property type="entry name" value="Thioredoxin-like"/>
    <property type="match status" value="1"/>
</dbReference>
<evidence type="ECO:0000256" key="4">
    <source>
        <dbReference type="ARBA" id="ARBA00023136"/>
    </source>
</evidence>
<evidence type="ECO:0000256" key="1">
    <source>
        <dbReference type="ARBA" id="ARBA00004370"/>
    </source>
</evidence>
<gene>
    <name evidence="8" type="ORF">OMED0929_LOCUS3362</name>
</gene>
<dbReference type="InterPro" id="IPR045888">
    <property type="entry name" value="Erv"/>
</dbReference>
<organism evidence="8">
    <name type="scientific">Ostreococcus mediterraneus</name>
    <dbReference type="NCBI Taxonomy" id="1486918"/>
    <lineage>
        <taxon>Eukaryota</taxon>
        <taxon>Viridiplantae</taxon>
        <taxon>Chlorophyta</taxon>
        <taxon>Mamiellophyceae</taxon>
        <taxon>Mamiellales</taxon>
        <taxon>Bathycoccaceae</taxon>
        <taxon>Ostreococcus</taxon>
    </lineage>
</organism>
<feature type="domain" description="Thioredoxin" evidence="7">
    <location>
        <begin position="172"/>
        <end position="313"/>
    </location>
</feature>
<dbReference type="InterPro" id="IPR039542">
    <property type="entry name" value="Erv_N"/>
</dbReference>
<dbReference type="CDD" id="cd02961">
    <property type="entry name" value="PDI_a_family"/>
    <property type="match status" value="1"/>
</dbReference>
<feature type="transmembrane region" description="Helical" evidence="6">
    <location>
        <begin position="501"/>
        <end position="526"/>
    </location>
</feature>
<protein>
    <recommendedName>
        <fullName evidence="7">Thioredoxin domain-containing protein</fullName>
    </recommendedName>
</protein>
<dbReference type="Pfam" id="PF07970">
    <property type="entry name" value="COPIIcoated_ERV"/>
    <property type="match status" value="1"/>
</dbReference>
<keyword evidence="4 6" id="KW-0472">Membrane</keyword>
<dbReference type="InterPro" id="IPR012936">
    <property type="entry name" value="Erv_C"/>
</dbReference>
<dbReference type="GO" id="GO:0005783">
    <property type="term" value="C:endoplasmic reticulum"/>
    <property type="evidence" value="ECO:0007669"/>
    <property type="project" value="TreeGrafter"/>
</dbReference>
<comment type="subcellular location">
    <subcellularLocation>
        <location evidence="1">Membrane</location>
    </subcellularLocation>
</comment>
<evidence type="ECO:0000256" key="5">
    <source>
        <dbReference type="SAM" id="MobiDB-lite"/>
    </source>
</evidence>
<keyword evidence="3 6" id="KW-1133">Transmembrane helix</keyword>
<dbReference type="GO" id="GO:0030134">
    <property type="term" value="C:COPII-coated ER to Golgi transport vesicle"/>
    <property type="evidence" value="ECO:0007669"/>
    <property type="project" value="TreeGrafter"/>
</dbReference>
<name>A0A7S0KHJ3_9CHLO</name>
<dbReference type="InterPro" id="IPR013766">
    <property type="entry name" value="Thioredoxin_domain"/>
</dbReference>
<dbReference type="Pfam" id="PF13850">
    <property type="entry name" value="ERGIC_N"/>
    <property type="match status" value="1"/>
</dbReference>
<dbReference type="InterPro" id="IPR017937">
    <property type="entry name" value="Thioredoxin_CS"/>
</dbReference>
<dbReference type="InterPro" id="IPR036249">
    <property type="entry name" value="Thioredoxin-like_sf"/>
</dbReference>
<evidence type="ECO:0000256" key="2">
    <source>
        <dbReference type="ARBA" id="ARBA00022692"/>
    </source>
</evidence>
<accession>A0A7S0KHJ3</accession>
<evidence type="ECO:0000256" key="6">
    <source>
        <dbReference type="SAM" id="Phobius"/>
    </source>
</evidence>
<feature type="transmembrane region" description="Helical" evidence="6">
    <location>
        <begin position="46"/>
        <end position="66"/>
    </location>
</feature>
<evidence type="ECO:0000313" key="8">
    <source>
        <dbReference type="EMBL" id="CAD8581495.1"/>
    </source>
</evidence>
<keyword evidence="2 6" id="KW-0812">Transmembrane</keyword>
<dbReference type="PROSITE" id="PS51352">
    <property type="entry name" value="THIOREDOXIN_2"/>
    <property type="match status" value="1"/>
</dbReference>